<protein>
    <recommendedName>
        <fullName evidence="1">ZSWIM1/3 RNaseH-like domain-containing protein</fullName>
    </recommendedName>
</protein>
<name>V9FC78_PHYNI</name>
<organism evidence="2 3">
    <name type="scientific">Phytophthora nicotianae P1569</name>
    <dbReference type="NCBI Taxonomy" id="1317065"/>
    <lineage>
        <taxon>Eukaryota</taxon>
        <taxon>Sar</taxon>
        <taxon>Stramenopiles</taxon>
        <taxon>Oomycota</taxon>
        <taxon>Peronosporomycetes</taxon>
        <taxon>Peronosporales</taxon>
        <taxon>Peronosporaceae</taxon>
        <taxon>Phytophthora</taxon>
    </lineage>
</organism>
<keyword evidence="3" id="KW-1185">Reference proteome</keyword>
<evidence type="ECO:0000259" key="1">
    <source>
        <dbReference type="Pfam" id="PF21056"/>
    </source>
</evidence>
<sequence>MVLDLRVKALVRAPTPAQRRNLCVRKLSIPRRAPWRRRTYRATRNGWIPPPRPTVTPAVSPSNNGQEDWYILGALEKDRRTVTRSKCMGPPWLNASSSHGRILNAIWGLKTHSFRVRTNSTITTRNNRIRSSGSKQPLLPDEWGELRQDMCTHGGTYKWRGKGKRKRIQSRAMECEAQICCLPSSYQLGDIINDCVQVGDDKVPSFILRITSARLPEVVTKVNELRKAGAKKKRILKYIQENSECNPLTQDVHNMTGHMRSLFDRFPEVFMIDATHGTNASKYKSRVLGLTAKECLREDIMHLVLLKKFGGDPNETLVRRHDEPQRRQGGDLRFQLVILLNQCSFRRPDADFAAPKRRETETTNANVRAWPRSPSGQLQLWHLRSTRV</sequence>
<dbReference type="InterPro" id="IPR048324">
    <property type="entry name" value="ZSWIM1-3_RNaseH-like"/>
</dbReference>
<evidence type="ECO:0000313" key="2">
    <source>
        <dbReference type="EMBL" id="ETI48731.1"/>
    </source>
</evidence>
<dbReference type="Pfam" id="PF21056">
    <property type="entry name" value="ZSWIM1-3_RNaseH-like"/>
    <property type="match status" value="1"/>
</dbReference>
<accession>V9FC78</accession>
<dbReference type="AlphaFoldDB" id="V9FC78"/>
<dbReference type="HOGENOM" id="CLU_712668_0_0_1"/>
<dbReference type="EMBL" id="ANIZ01001211">
    <property type="protein sequence ID" value="ETI48731.1"/>
    <property type="molecule type" value="Genomic_DNA"/>
</dbReference>
<gene>
    <name evidence="2" type="ORF">F443_07270</name>
</gene>
<feature type="domain" description="ZSWIM1/3 RNaseH-like" evidence="1">
    <location>
        <begin position="248"/>
        <end position="306"/>
    </location>
</feature>
<proteinExistence type="predicted"/>
<evidence type="ECO:0000313" key="3">
    <source>
        <dbReference type="Proteomes" id="UP000018721"/>
    </source>
</evidence>
<comment type="caution">
    <text evidence="2">The sequence shown here is derived from an EMBL/GenBank/DDBJ whole genome shotgun (WGS) entry which is preliminary data.</text>
</comment>
<reference evidence="2 3" key="1">
    <citation type="submission" date="2013-11" db="EMBL/GenBank/DDBJ databases">
        <title>The Genome Sequence of Phytophthora parasitica P1569.</title>
        <authorList>
            <consortium name="The Broad Institute Genomics Platform"/>
            <person name="Russ C."/>
            <person name="Tyler B."/>
            <person name="Panabieres F."/>
            <person name="Shan W."/>
            <person name="Tripathy S."/>
            <person name="Grunwald N."/>
            <person name="Machado M."/>
            <person name="Johnson C.S."/>
            <person name="Arredondo F."/>
            <person name="Hong C."/>
            <person name="Coffey M."/>
            <person name="Young S.K."/>
            <person name="Zeng Q."/>
            <person name="Gargeya S."/>
            <person name="Fitzgerald M."/>
            <person name="Abouelleil A."/>
            <person name="Alvarado L."/>
            <person name="Chapman S.B."/>
            <person name="Gainer-Dewar J."/>
            <person name="Goldberg J."/>
            <person name="Griggs A."/>
            <person name="Gujja S."/>
            <person name="Hansen M."/>
            <person name="Howarth C."/>
            <person name="Imamovic A."/>
            <person name="Ireland A."/>
            <person name="Larimer J."/>
            <person name="McCowan C."/>
            <person name="Murphy C."/>
            <person name="Pearson M."/>
            <person name="Poon T.W."/>
            <person name="Priest M."/>
            <person name="Roberts A."/>
            <person name="Saif S."/>
            <person name="Shea T."/>
            <person name="Sykes S."/>
            <person name="Wortman J."/>
            <person name="Nusbaum C."/>
            <person name="Birren B."/>
        </authorList>
    </citation>
    <scope>NUCLEOTIDE SEQUENCE [LARGE SCALE GENOMIC DNA]</scope>
    <source>
        <strain evidence="2 3">P1569</strain>
    </source>
</reference>
<dbReference type="Proteomes" id="UP000018721">
    <property type="component" value="Unassembled WGS sequence"/>
</dbReference>